<name>A0A9X3TNY5_9BACL</name>
<comment type="caution">
    <text evidence="2">The sequence shown here is derived from an EMBL/GenBank/DDBJ whole genome shotgun (WGS) entry which is preliminary data.</text>
</comment>
<dbReference type="RefSeq" id="WP_255309612.1">
    <property type="nucleotide sequence ID" value="NZ_JAPYYP010000005.1"/>
</dbReference>
<dbReference type="Proteomes" id="UP001151071">
    <property type="component" value="Unassembled WGS sequence"/>
</dbReference>
<reference evidence="2" key="1">
    <citation type="submission" date="2022-12" db="EMBL/GenBank/DDBJ databases">
        <title>Draft genome sequence of the thermophilic strain Brevibacillus thermoruber HT42, isolated from Los Humeros, Puebla, Mexico, with biotechnological potential.</title>
        <authorList>
            <person name="Lara Sanchez J."/>
            <person name="Solis Palacios R."/>
            <person name="Bustos Baena A.S."/>
            <person name="Ruz Baez A.E."/>
            <person name="Espinosa Luna G."/>
            <person name="Oliart Ros R.M."/>
        </authorList>
    </citation>
    <scope>NUCLEOTIDE SEQUENCE</scope>
    <source>
        <strain evidence="2">HT42</strain>
    </source>
</reference>
<organism evidence="2 3">
    <name type="scientific">Brevibacillus thermoruber</name>
    <dbReference type="NCBI Taxonomy" id="33942"/>
    <lineage>
        <taxon>Bacteria</taxon>
        <taxon>Bacillati</taxon>
        <taxon>Bacillota</taxon>
        <taxon>Bacilli</taxon>
        <taxon>Bacillales</taxon>
        <taxon>Paenibacillaceae</taxon>
        <taxon>Brevibacillus</taxon>
    </lineage>
</organism>
<accession>A0A9X3TNY5</accession>
<feature type="signal peptide" evidence="1">
    <location>
        <begin position="1"/>
        <end position="22"/>
    </location>
</feature>
<evidence type="ECO:0000313" key="2">
    <source>
        <dbReference type="EMBL" id="MDA5108026.1"/>
    </source>
</evidence>
<keyword evidence="3" id="KW-1185">Reference proteome</keyword>
<gene>
    <name evidence="2" type="ORF">O3V59_06625</name>
</gene>
<sequence>MKKTIAMMLLSLAFLAAVSVLPANGSIAAAEVQPNVVDPGH</sequence>
<dbReference type="AlphaFoldDB" id="A0A9X3TNY5"/>
<keyword evidence="1" id="KW-0732">Signal</keyword>
<evidence type="ECO:0000256" key="1">
    <source>
        <dbReference type="SAM" id="SignalP"/>
    </source>
</evidence>
<feature type="chain" id="PRO_5040736261" description="Phosphatase" evidence="1">
    <location>
        <begin position="23"/>
        <end position="41"/>
    </location>
</feature>
<evidence type="ECO:0008006" key="4">
    <source>
        <dbReference type="Google" id="ProtNLM"/>
    </source>
</evidence>
<evidence type="ECO:0000313" key="3">
    <source>
        <dbReference type="Proteomes" id="UP001151071"/>
    </source>
</evidence>
<proteinExistence type="predicted"/>
<dbReference type="EMBL" id="JAPYYP010000005">
    <property type="protein sequence ID" value="MDA5108026.1"/>
    <property type="molecule type" value="Genomic_DNA"/>
</dbReference>
<protein>
    <recommendedName>
        <fullName evidence="4">Phosphatase</fullName>
    </recommendedName>
</protein>